<gene>
    <name evidence="1" type="ORF">NUH29_10055</name>
</gene>
<organism evidence="1 2">
    <name type="scientific">Protaetiibacter mangrovi</name>
    <dbReference type="NCBI Taxonomy" id="2970926"/>
    <lineage>
        <taxon>Bacteria</taxon>
        <taxon>Bacillati</taxon>
        <taxon>Actinomycetota</taxon>
        <taxon>Actinomycetes</taxon>
        <taxon>Micrococcales</taxon>
        <taxon>Microbacteriaceae</taxon>
        <taxon>Protaetiibacter</taxon>
    </lineage>
</organism>
<dbReference type="Proteomes" id="UP001205337">
    <property type="component" value="Unassembled WGS sequence"/>
</dbReference>
<dbReference type="RefSeq" id="WP_258798977.1">
    <property type="nucleotide sequence ID" value="NZ_JANTHX010000007.1"/>
</dbReference>
<evidence type="ECO:0000313" key="2">
    <source>
        <dbReference type="Proteomes" id="UP001205337"/>
    </source>
</evidence>
<proteinExistence type="predicted"/>
<evidence type="ECO:0000313" key="1">
    <source>
        <dbReference type="EMBL" id="MCS0499891.1"/>
    </source>
</evidence>
<reference evidence="1 2" key="1">
    <citation type="submission" date="2022-08" db="EMBL/GenBank/DDBJ databases">
        <authorList>
            <person name="Li F."/>
        </authorList>
    </citation>
    <scope>NUCLEOTIDE SEQUENCE [LARGE SCALE GENOMIC DNA]</scope>
    <source>
        <strain evidence="1 2">10F1B-8-1</strain>
    </source>
</reference>
<sequence length="43" mass="4437">MGDDEMPAGEEFTDGADVRSVAGAQWDEYEVPFDAAAAADGDG</sequence>
<keyword evidence="2" id="KW-1185">Reference proteome</keyword>
<comment type="caution">
    <text evidence="1">The sequence shown here is derived from an EMBL/GenBank/DDBJ whole genome shotgun (WGS) entry which is preliminary data.</text>
</comment>
<dbReference type="EMBL" id="JANTHX010000007">
    <property type="protein sequence ID" value="MCS0499891.1"/>
    <property type="molecule type" value="Genomic_DNA"/>
</dbReference>
<accession>A0ABT1ZGS3</accession>
<name>A0ABT1ZGS3_9MICO</name>
<protein>
    <submittedName>
        <fullName evidence="1">Uncharacterized protein</fullName>
    </submittedName>
</protein>